<dbReference type="Gene3D" id="6.10.340.10">
    <property type="match status" value="1"/>
</dbReference>
<evidence type="ECO:0000313" key="15">
    <source>
        <dbReference type="EMBL" id="GAA1531106.1"/>
    </source>
</evidence>
<name>A0ABP4LT80_9ACTN</name>
<dbReference type="SUPFAM" id="SSF55874">
    <property type="entry name" value="ATPase domain of HSP90 chaperone/DNA topoisomerase II/histidine kinase"/>
    <property type="match status" value="1"/>
</dbReference>
<evidence type="ECO:0000256" key="2">
    <source>
        <dbReference type="ARBA" id="ARBA00004370"/>
    </source>
</evidence>
<evidence type="ECO:0000259" key="14">
    <source>
        <dbReference type="PROSITE" id="PS50885"/>
    </source>
</evidence>
<evidence type="ECO:0000256" key="3">
    <source>
        <dbReference type="ARBA" id="ARBA00012438"/>
    </source>
</evidence>
<evidence type="ECO:0000256" key="12">
    <source>
        <dbReference type="SAM" id="Phobius"/>
    </source>
</evidence>
<dbReference type="Pfam" id="PF07730">
    <property type="entry name" value="HisKA_3"/>
    <property type="match status" value="1"/>
</dbReference>
<evidence type="ECO:0000256" key="8">
    <source>
        <dbReference type="ARBA" id="ARBA00022777"/>
    </source>
</evidence>
<protein>
    <recommendedName>
        <fullName evidence="3">histidine kinase</fullName>
        <ecNumber evidence="3">2.7.13.3</ecNumber>
    </recommendedName>
</protein>
<evidence type="ECO:0000259" key="13">
    <source>
        <dbReference type="PROSITE" id="PS50109"/>
    </source>
</evidence>
<dbReference type="SMART" id="SM00304">
    <property type="entry name" value="HAMP"/>
    <property type="match status" value="1"/>
</dbReference>
<dbReference type="EMBL" id="BAAAQD010000011">
    <property type="protein sequence ID" value="GAA1531106.1"/>
    <property type="molecule type" value="Genomic_DNA"/>
</dbReference>
<dbReference type="EC" id="2.7.13.3" evidence="3"/>
<keyword evidence="8" id="KW-0418">Kinase</keyword>
<dbReference type="InterPro" id="IPR003594">
    <property type="entry name" value="HATPase_dom"/>
</dbReference>
<keyword evidence="11" id="KW-0902">Two-component regulatory system</keyword>
<proteinExistence type="predicted"/>
<comment type="catalytic activity">
    <reaction evidence="1">
        <text>ATP + protein L-histidine = ADP + protein N-phospho-L-histidine.</text>
        <dbReference type="EC" id="2.7.13.3"/>
    </reaction>
</comment>
<dbReference type="InterPro" id="IPR036890">
    <property type="entry name" value="HATPase_C_sf"/>
</dbReference>
<dbReference type="CDD" id="cd16917">
    <property type="entry name" value="HATPase_UhpB-NarQ-NarX-like"/>
    <property type="match status" value="1"/>
</dbReference>
<dbReference type="InterPro" id="IPR003660">
    <property type="entry name" value="HAMP_dom"/>
</dbReference>
<dbReference type="PROSITE" id="PS50885">
    <property type="entry name" value="HAMP"/>
    <property type="match status" value="1"/>
</dbReference>
<dbReference type="Pfam" id="PF02518">
    <property type="entry name" value="HATPase_c"/>
    <property type="match status" value="1"/>
</dbReference>
<keyword evidence="6 12" id="KW-0812">Transmembrane</keyword>
<dbReference type="InterPro" id="IPR050482">
    <property type="entry name" value="Sensor_HK_TwoCompSys"/>
</dbReference>
<keyword evidence="10 12" id="KW-1133">Transmembrane helix</keyword>
<dbReference type="SUPFAM" id="SSF158472">
    <property type="entry name" value="HAMP domain-like"/>
    <property type="match status" value="1"/>
</dbReference>
<keyword evidence="4" id="KW-0597">Phosphoprotein</keyword>
<dbReference type="Pfam" id="PF01590">
    <property type="entry name" value="GAF"/>
    <property type="match status" value="1"/>
</dbReference>
<evidence type="ECO:0000313" key="16">
    <source>
        <dbReference type="Proteomes" id="UP001501470"/>
    </source>
</evidence>
<dbReference type="PANTHER" id="PTHR24421:SF10">
    <property type="entry name" value="NITRATE_NITRITE SENSOR PROTEIN NARQ"/>
    <property type="match status" value="1"/>
</dbReference>
<keyword evidence="12" id="KW-0472">Membrane</keyword>
<dbReference type="Gene3D" id="1.20.5.1930">
    <property type="match status" value="1"/>
</dbReference>
<sequence>MSGAKGGLIRRMVLATCVLVVFVGGAFATLLVSISENRETARLSQRSHELFAAADQVNRHTIELRAAQESYALSGDKEFLARWQTAHTALVESNQHLEALATTDTQRQQTRQIAQTSTAFADEVSRPAVEAAQRGDAGAKSASVLLEGDRRIDQLHTDLSVLRETERDVIQARDTETAATANREMIAIIAGIAGSALAIALVGGYQTRLLVQPIRRAAAMADRLAGGALGTRMPETGKAEIGRLERSFNVMAEALQHSVGTQSALRRVATLVAHGGTPGEVLAAVVEELGRLVGTGAARIVRFEADGTATVVAAWGAPDPEMPVGARVSLGDDTATGIVQRTGQTARMGSFDGATALVAIHARELGAHASVSAPISVAGRLWGAVTVFAMGDQPMPPDAEERLTAATDLIGTAVANAQAHDDLAASRTRVVLATDEARRRIERDLHDGVQQRLLSLGLDVRRIQHTVSARQPELRAELSEVVDGINGTVDDVREISRGVHPAILTEGGLKPALKALARRSAVDVDVDLDLADRLPGPVEVAAYYVVAEALANAAKYACATRIEVRGAVRDGRLDVSVRDDGVGGADPGRGSGLVGLADRVEALGGTIRVDSPAGRGTHLRVQLPLLHT</sequence>
<evidence type="ECO:0000256" key="5">
    <source>
        <dbReference type="ARBA" id="ARBA00022679"/>
    </source>
</evidence>
<dbReference type="InterPro" id="IPR011712">
    <property type="entry name" value="Sig_transdc_His_kin_sub3_dim/P"/>
</dbReference>
<dbReference type="InterPro" id="IPR005467">
    <property type="entry name" value="His_kinase_dom"/>
</dbReference>
<dbReference type="PANTHER" id="PTHR24421">
    <property type="entry name" value="NITRATE/NITRITE SENSOR PROTEIN NARX-RELATED"/>
    <property type="match status" value="1"/>
</dbReference>
<dbReference type="PROSITE" id="PS50109">
    <property type="entry name" value="HIS_KIN"/>
    <property type="match status" value="1"/>
</dbReference>
<dbReference type="SMART" id="SM00387">
    <property type="entry name" value="HATPase_c"/>
    <property type="match status" value="1"/>
</dbReference>
<feature type="domain" description="HAMP" evidence="14">
    <location>
        <begin position="208"/>
        <end position="260"/>
    </location>
</feature>
<evidence type="ECO:0000256" key="6">
    <source>
        <dbReference type="ARBA" id="ARBA00022692"/>
    </source>
</evidence>
<reference evidence="16" key="1">
    <citation type="journal article" date="2019" name="Int. J. Syst. Evol. Microbiol.">
        <title>The Global Catalogue of Microorganisms (GCM) 10K type strain sequencing project: providing services to taxonomists for standard genome sequencing and annotation.</title>
        <authorList>
            <consortium name="The Broad Institute Genomics Platform"/>
            <consortium name="The Broad Institute Genome Sequencing Center for Infectious Disease"/>
            <person name="Wu L."/>
            <person name="Ma J."/>
        </authorList>
    </citation>
    <scope>NUCLEOTIDE SEQUENCE [LARGE SCALE GENOMIC DNA]</scope>
    <source>
        <strain evidence="16">JCM 15933</strain>
    </source>
</reference>
<accession>A0ABP4LT80</accession>
<evidence type="ECO:0000256" key="10">
    <source>
        <dbReference type="ARBA" id="ARBA00022989"/>
    </source>
</evidence>
<dbReference type="InterPro" id="IPR003018">
    <property type="entry name" value="GAF"/>
</dbReference>
<dbReference type="Gene3D" id="3.30.450.40">
    <property type="match status" value="1"/>
</dbReference>
<keyword evidence="7" id="KW-0547">Nucleotide-binding</keyword>
<dbReference type="Gene3D" id="3.30.565.10">
    <property type="entry name" value="Histidine kinase-like ATPase, C-terminal domain"/>
    <property type="match status" value="1"/>
</dbReference>
<evidence type="ECO:0000256" key="7">
    <source>
        <dbReference type="ARBA" id="ARBA00022741"/>
    </source>
</evidence>
<organism evidence="15 16">
    <name type="scientific">Dactylosporangium maewongense</name>
    <dbReference type="NCBI Taxonomy" id="634393"/>
    <lineage>
        <taxon>Bacteria</taxon>
        <taxon>Bacillati</taxon>
        <taxon>Actinomycetota</taxon>
        <taxon>Actinomycetes</taxon>
        <taxon>Micromonosporales</taxon>
        <taxon>Micromonosporaceae</taxon>
        <taxon>Dactylosporangium</taxon>
    </lineage>
</organism>
<evidence type="ECO:0000256" key="9">
    <source>
        <dbReference type="ARBA" id="ARBA00022840"/>
    </source>
</evidence>
<dbReference type="Proteomes" id="UP001501470">
    <property type="component" value="Unassembled WGS sequence"/>
</dbReference>
<comment type="subcellular location">
    <subcellularLocation>
        <location evidence="2">Membrane</location>
    </subcellularLocation>
</comment>
<evidence type="ECO:0000256" key="1">
    <source>
        <dbReference type="ARBA" id="ARBA00000085"/>
    </source>
</evidence>
<evidence type="ECO:0000256" key="11">
    <source>
        <dbReference type="ARBA" id="ARBA00023012"/>
    </source>
</evidence>
<dbReference type="RefSeq" id="WP_344505139.1">
    <property type="nucleotide sequence ID" value="NZ_BAAAQD010000011.1"/>
</dbReference>
<dbReference type="SUPFAM" id="SSF55781">
    <property type="entry name" value="GAF domain-like"/>
    <property type="match status" value="1"/>
</dbReference>
<keyword evidence="9" id="KW-0067">ATP-binding</keyword>
<dbReference type="Pfam" id="PF00672">
    <property type="entry name" value="HAMP"/>
    <property type="match status" value="1"/>
</dbReference>
<feature type="transmembrane region" description="Helical" evidence="12">
    <location>
        <begin position="185"/>
        <end position="205"/>
    </location>
</feature>
<keyword evidence="16" id="KW-1185">Reference proteome</keyword>
<feature type="domain" description="Histidine kinase" evidence="13">
    <location>
        <begin position="545"/>
        <end position="627"/>
    </location>
</feature>
<comment type="caution">
    <text evidence="15">The sequence shown here is derived from an EMBL/GenBank/DDBJ whole genome shotgun (WGS) entry which is preliminary data.</text>
</comment>
<dbReference type="InterPro" id="IPR007891">
    <property type="entry name" value="CHASE3"/>
</dbReference>
<dbReference type="CDD" id="cd06225">
    <property type="entry name" value="HAMP"/>
    <property type="match status" value="1"/>
</dbReference>
<keyword evidence="5" id="KW-0808">Transferase</keyword>
<evidence type="ECO:0000256" key="4">
    <source>
        <dbReference type="ARBA" id="ARBA00022553"/>
    </source>
</evidence>
<dbReference type="InterPro" id="IPR029016">
    <property type="entry name" value="GAF-like_dom_sf"/>
</dbReference>
<dbReference type="Pfam" id="PF05227">
    <property type="entry name" value="CHASE3"/>
    <property type="match status" value="1"/>
</dbReference>
<gene>
    <name evidence="15" type="ORF">GCM10009827_056040</name>
</gene>
<dbReference type="SMART" id="SM00065">
    <property type="entry name" value="GAF"/>
    <property type="match status" value="1"/>
</dbReference>